<accession>A0A937X5I7</accession>
<keyword evidence="1" id="KW-0175">Coiled coil</keyword>
<proteinExistence type="predicted"/>
<evidence type="ECO:0000313" key="4">
    <source>
        <dbReference type="Proteomes" id="UP000703893"/>
    </source>
</evidence>
<evidence type="ECO:0000256" key="1">
    <source>
        <dbReference type="SAM" id="Coils"/>
    </source>
</evidence>
<evidence type="ECO:0000313" key="3">
    <source>
        <dbReference type="EMBL" id="MBM3274559.1"/>
    </source>
</evidence>
<organism evidence="3 4">
    <name type="scientific">Candidatus Tanganyikabacteria bacterium</name>
    <dbReference type="NCBI Taxonomy" id="2961651"/>
    <lineage>
        <taxon>Bacteria</taxon>
        <taxon>Bacillati</taxon>
        <taxon>Candidatus Sericytochromatia</taxon>
        <taxon>Candidatus Tanganyikabacteria</taxon>
    </lineage>
</organism>
<protein>
    <submittedName>
        <fullName evidence="3">Uncharacterized protein</fullName>
    </submittedName>
</protein>
<feature type="region of interest" description="Disordered" evidence="2">
    <location>
        <begin position="104"/>
        <end position="131"/>
    </location>
</feature>
<gene>
    <name evidence="3" type="ORF">FJZ00_05375</name>
</gene>
<reference evidence="3 4" key="1">
    <citation type="submission" date="2019-03" db="EMBL/GenBank/DDBJ databases">
        <title>Lake Tanganyika Metagenome-Assembled Genomes (MAGs).</title>
        <authorList>
            <person name="Tran P."/>
        </authorList>
    </citation>
    <scope>NUCLEOTIDE SEQUENCE [LARGE SCALE GENOMIC DNA]</scope>
    <source>
        <strain evidence="3">K_DeepCast_65m_m2_236</strain>
    </source>
</reference>
<evidence type="ECO:0000256" key="2">
    <source>
        <dbReference type="SAM" id="MobiDB-lite"/>
    </source>
</evidence>
<sequence length="338" mass="37066">MAARTVNVELLAPSRAKQEAFQRLQGEVLRLGQDWAQATAGIAQAVAGSVESRSVAPLADQASGFALRSLAAAEKNCDTLPEPWRSTLRDFLRRQAVEVRILRKRARSEGAGQPSAPGTDSPARQGGPESGLLSSLPMVPGLVDAVAKRFPASPAVVFGQDSWSVRVDDGKWKLVIPVLGRTVAMPIAVPEGQSDRLRQLMAEGIPLEGRLYQRRGRWFFAARYLNDAPRPRTDAPAIGVDLGHALRAVAVEQKSGKRLILSGKRDRAKHARYKRLAENLHAAGAHRKARQIEAKLERFEQQRAREAAVAITTFAKQFDRPVLKFEADASPEFVRVIR</sequence>
<dbReference type="EMBL" id="VGJX01000250">
    <property type="protein sequence ID" value="MBM3274559.1"/>
    <property type="molecule type" value="Genomic_DNA"/>
</dbReference>
<feature type="coiled-coil region" evidence="1">
    <location>
        <begin position="282"/>
        <end position="309"/>
    </location>
</feature>
<dbReference type="AlphaFoldDB" id="A0A937X5I7"/>
<feature type="non-terminal residue" evidence="3">
    <location>
        <position position="338"/>
    </location>
</feature>
<dbReference type="Proteomes" id="UP000703893">
    <property type="component" value="Unassembled WGS sequence"/>
</dbReference>
<comment type="caution">
    <text evidence="3">The sequence shown here is derived from an EMBL/GenBank/DDBJ whole genome shotgun (WGS) entry which is preliminary data.</text>
</comment>
<name>A0A937X5I7_9BACT</name>